<dbReference type="AlphaFoldDB" id="A0A917XI27"/>
<feature type="domain" description="Low molecular weight protein antigen 6 PH" evidence="2">
    <location>
        <begin position="73"/>
        <end position="105"/>
    </location>
</feature>
<organism evidence="3 4">
    <name type="scientific">Streptomyces fuscichromogenes</name>
    <dbReference type="NCBI Taxonomy" id="1324013"/>
    <lineage>
        <taxon>Bacteria</taxon>
        <taxon>Bacillati</taxon>
        <taxon>Actinomycetota</taxon>
        <taxon>Actinomycetes</taxon>
        <taxon>Kitasatosporales</taxon>
        <taxon>Streptomycetaceae</taxon>
        <taxon>Streptomyces</taxon>
    </lineage>
</organism>
<keyword evidence="1" id="KW-1133">Transmembrane helix</keyword>
<keyword evidence="1" id="KW-0812">Transmembrane</keyword>
<sequence>MDEGGVEREYRKRRKLPWSYLALLGVVAANALIQTARVSGDRLGGGDANRWGPPVVGGLLLVTMARIVLEQYRAYTRVTSAGITAQGPLRARTWAWSEVYDIRVEPVPRGSGRMAPQWLTYLYDVQGRRFLLPHLNDWQLDDPYAEVAELCLAAAPHRSLTWERRPDVEERILRGAVRRRAWMWGAYAAIATVFVMIVVSMALVIAGWADHVFLLIVCVPLAVGGVLAGVLQWYWGIRPPRSAARQP</sequence>
<feature type="transmembrane region" description="Helical" evidence="1">
    <location>
        <begin position="51"/>
        <end position="69"/>
    </location>
</feature>
<name>A0A917XI27_9ACTN</name>
<dbReference type="InterPro" id="IPR019692">
    <property type="entry name" value="CFP-6_PH"/>
</dbReference>
<feature type="transmembrane region" description="Helical" evidence="1">
    <location>
        <begin position="212"/>
        <end position="235"/>
    </location>
</feature>
<evidence type="ECO:0000313" key="4">
    <source>
        <dbReference type="Proteomes" id="UP000653411"/>
    </source>
</evidence>
<feature type="transmembrane region" description="Helical" evidence="1">
    <location>
        <begin position="20"/>
        <end position="39"/>
    </location>
</feature>
<dbReference type="EMBL" id="BMML01000015">
    <property type="protein sequence ID" value="GGN25481.1"/>
    <property type="molecule type" value="Genomic_DNA"/>
</dbReference>
<evidence type="ECO:0000259" key="2">
    <source>
        <dbReference type="Pfam" id="PF10756"/>
    </source>
</evidence>
<evidence type="ECO:0000256" key="1">
    <source>
        <dbReference type="SAM" id="Phobius"/>
    </source>
</evidence>
<evidence type="ECO:0000313" key="3">
    <source>
        <dbReference type="EMBL" id="GGN25481.1"/>
    </source>
</evidence>
<comment type="caution">
    <text evidence="3">The sequence shown here is derived from an EMBL/GenBank/DDBJ whole genome shotgun (WGS) entry which is preliminary data.</text>
</comment>
<gene>
    <name evidence="3" type="ORF">GCM10011578_059420</name>
</gene>
<dbReference type="Proteomes" id="UP000653411">
    <property type="component" value="Unassembled WGS sequence"/>
</dbReference>
<accession>A0A917XI27</accession>
<dbReference type="Pfam" id="PF10756">
    <property type="entry name" value="bPH_6"/>
    <property type="match status" value="1"/>
</dbReference>
<feature type="transmembrane region" description="Helical" evidence="1">
    <location>
        <begin position="181"/>
        <end position="206"/>
    </location>
</feature>
<keyword evidence="4" id="KW-1185">Reference proteome</keyword>
<keyword evidence="1" id="KW-0472">Membrane</keyword>
<proteinExistence type="predicted"/>
<protein>
    <recommendedName>
        <fullName evidence="2">Low molecular weight protein antigen 6 PH domain-containing protein</fullName>
    </recommendedName>
</protein>
<reference evidence="3" key="2">
    <citation type="submission" date="2020-09" db="EMBL/GenBank/DDBJ databases">
        <authorList>
            <person name="Sun Q."/>
            <person name="Zhou Y."/>
        </authorList>
    </citation>
    <scope>NUCLEOTIDE SEQUENCE</scope>
    <source>
        <strain evidence="3">CGMCC 4.7110</strain>
    </source>
</reference>
<reference evidence="3" key="1">
    <citation type="journal article" date="2014" name="Int. J. Syst. Evol. Microbiol.">
        <title>Complete genome sequence of Corynebacterium casei LMG S-19264T (=DSM 44701T), isolated from a smear-ripened cheese.</title>
        <authorList>
            <consortium name="US DOE Joint Genome Institute (JGI-PGF)"/>
            <person name="Walter F."/>
            <person name="Albersmeier A."/>
            <person name="Kalinowski J."/>
            <person name="Ruckert C."/>
        </authorList>
    </citation>
    <scope>NUCLEOTIDE SEQUENCE</scope>
    <source>
        <strain evidence="3">CGMCC 4.7110</strain>
    </source>
</reference>
<dbReference type="RefSeq" id="WP_189265930.1">
    <property type="nucleotide sequence ID" value="NZ_BMML01000015.1"/>
</dbReference>